<protein>
    <submittedName>
        <fullName evidence="1">Uncharacterized protein</fullName>
    </submittedName>
</protein>
<evidence type="ECO:0000313" key="2">
    <source>
        <dbReference type="Proteomes" id="UP001432027"/>
    </source>
</evidence>
<dbReference type="EMBL" id="BTSX01000006">
    <property type="protein sequence ID" value="GMT07066.1"/>
    <property type="molecule type" value="Genomic_DNA"/>
</dbReference>
<dbReference type="Proteomes" id="UP001432027">
    <property type="component" value="Unassembled WGS sequence"/>
</dbReference>
<comment type="caution">
    <text evidence="1">The sequence shown here is derived from an EMBL/GenBank/DDBJ whole genome shotgun (WGS) entry which is preliminary data.</text>
</comment>
<proteinExistence type="predicted"/>
<accession>A0AAV5UJ71</accession>
<dbReference type="AlphaFoldDB" id="A0AAV5UJ71"/>
<evidence type="ECO:0000313" key="1">
    <source>
        <dbReference type="EMBL" id="GMT07066.1"/>
    </source>
</evidence>
<gene>
    <name evidence="1" type="ORF">PENTCL1PPCAC_29240</name>
</gene>
<name>A0AAV5UJ71_9BILA</name>
<keyword evidence="2" id="KW-1185">Reference proteome</keyword>
<sequence length="71" mass="7884">AHSRRPLQKESLEPCSIEFVNLIHLSSKVNLNTISLKWSFSTSSSMTLSLDITPTLISQVLPNYVPQAKSV</sequence>
<feature type="non-terminal residue" evidence="1">
    <location>
        <position position="1"/>
    </location>
</feature>
<reference evidence="1" key="1">
    <citation type="submission" date="2023-10" db="EMBL/GenBank/DDBJ databases">
        <title>Genome assembly of Pristionchus species.</title>
        <authorList>
            <person name="Yoshida K."/>
            <person name="Sommer R.J."/>
        </authorList>
    </citation>
    <scope>NUCLEOTIDE SEQUENCE</scope>
    <source>
        <strain evidence="1">RS0144</strain>
    </source>
</reference>
<organism evidence="1 2">
    <name type="scientific">Pristionchus entomophagus</name>
    <dbReference type="NCBI Taxonomy" id="358040"/>
    <lineage>
        <taxon>Eukaryota</taxon>
        <taxon>Metazoa</taxon>
        <taxon>Ecdysozoa</taxon>
        <taxon>Nematoda</taxon>
        <taxon>Chromadorea</taxon>
        <taxon>Rhabditida</taxon>
        <taxon>Rhabditina</taxon>
        <taxon>Diplogasteromorpha</taxon>
        <taxon>Diplogasteroidea</taxon>
        <taxon>Neodiplogasteridae</taxon>
        <taxon>Pristionchus</taxon>
    </lineage>
</organism>